<proteinExistence type="predicted"/>
<keyword evidence="1" id="KW-0732">Signal</keyword>
<gene>
    <name evidence="2" type="ORF">BRAA06T23530Z</name>
</gene>
<protein>
    <submittedName>
        <fullName evidence="2">Uncharacterized protein</fullName>
    </submittedName>
</protein>
<accession>A0A3P5YVB7</accession>
<sequence>MAANKFSSLLLFSLMVSTFILLPMASGQIRICPVRRPPCKAKDVYKTVEN</sequence>
<evidence type="ECO:0000313" key="2">
    <source>
        <dbReference type="EMBL" id="VDC64990.1"/>
    </source>
</evidence>
<feature type="chain" id="PRO_5018312647" evidence="1">
    <location>
        <begin position="28"/>
        <end position="50"/>
    </location>
</feature>
<reference evidence="2" key="1">
    <citation type="submission" date="2018-11" db="EMBL/GenBank/DDBJ databases">
        <authorList>
            <consortium name="Genoscope - CEA"/>
            <person name="William W."/>
        </authorList>
    </citation>
    <scope>NUCLEOTIDE SEQUENCE</scope>
</reference>
<evidence type="ECO:0000256" key="1">
    <source>
        <dbReference type="SAM" id="SignalP"/>
    </source>
</evidence>
<organism evidence="2">
    <name type="scientific">Brassica campestris</name>
    <name type="common">Field mustard</name>
    <dbReference type="NCBI Taxonomy" id="3711"/>
    <lineage>
        <taxon>Eukaryota</taxon>
        <taxon>Viridiplantae</taxon>
        <taxon>Streptophyta</taxon>
        <taxon>Embryophyta</taxon>
        <taxon>Tracheophyta</taxon>
        <taxon>Spermatophyta</taxon>
        <taxon>Magnoliopsida</taxon>
        <taxon>eudicotyledons</taxon>
        <taxon>Gunneridae</taxon>
        <taxon>Pentapetalae</taxon>
        <taxon>rosids</taxon>
        <taxon>malvids</taxon>
        <taxon>Brassicales</taxon>
        <taxon>Brassicaceae</taxon>
        <taxon>Brassiceae</taxon>
        <taxon>Brassica</taxon>
    </lineage>
</organism>
<dbReference type="AlphaFoldDB" id="A0A3P5YVB7"/>
<name>A0A3P5YVB7_BRACM</name>
<dbReference type="EMBL" id="LR031569">
    <property type="protein sequence ID" value="VDC64990.1"/>
    <property type="molecule type" value="Genomic_DNA"/>
</dbReference>
<feature type="signal peptide" evidence="1">
    <location>
        <begin position="1"/>
        <end position="27"/>
    </location>
</feature>